<keyword evidence="2" id="KW-0012">Acyltransferase</keyword>
<dbReference type="PROSITE" id="PS51186">
    <property type="entry name" value="GNAT"/>
    <property type="match status" value="1"/>
</dbReference>
<feature type="domain" description="N-acetyltransferase" evidence="3">
    <location>
        <begin position="4"/>
        <end position="154"/>
    </location>
</feature>
<organism evidence="4 5">
    <name type="scientific">Ichthyenterobacterium magnum</name>
    <dbReference type="NCBI Taxonomy" id="1230530"/>
    <lineage>
        <taxon>Bacteria</taxon>
        <taxon>Pseudomonadati</taxon>
        <taxon>Bacteroidota</taxon>
        <taxon>Flavobacteriia</taxon>
        <taxon>Flavobacteriales</taxon>
        <taxon>Flavobacteriaceae</taxon>
        <taxon>Ichthyenterobacterium</taxon>
    </lineage>
</organism>
<accession>A0A420DVF4</accession>
<protein>
    <submittedName>
        <fullName evidence="4">Ribosomal protein S18 acetylase RimI-like enzyme</fullName>
    </submittedName>
</protein>
<evidence type="ECO:0000256" key="2">
    <source>
        <dbReference type="ARBA" id="ARBA00023315"/>
    </source>
</evidence>
<keyword evidence="4" id="KW-0687">Ribonucleoprotein</keyword>
<dbReference type="SUPFAM" id="SSF55729">
    <property type="entry name" value="Acyl-CoA N-acyltransferases (Nat)"/>
    <property type="match status" value="1"/>
</dbReference>
<dbReference type="InterPro" id="IPR050832">
    <property type="entry name" value="Bact_Acetyltransf"/>
</dbReference>
<dbReference type="RefSeq" id="WP_120199423.1">
    <property type="nucleotide sequence ID" value="NZ_RAQJ01000001.1"/>
</dbReference>
<dbReference type="CDD" id="cd04301">
    <property type="entry name" value="NAT_SF"/>
    <property type="match status" value="1"/>
</dbReference>
<evidence type="ECO:0000313" key="4">
    <source>
        <dbReference type="EMBL" id="RKE98197.1"/>
    </source>
</evidence>
<dbReference type="Proteomes" id="UP000284892">
    <property type="component" value="Unassembled WGS sequence"/>
</dbReference>
<dbReference type="EMBL" id="RAQJ01000001">
    <property type="protein sequence ID" value="RKE98197.1"/>
    <property type="molecule type" value="Genomic_DNA"/>
</dbReference>
<dbReference type="OrthoDB" id="1450704at2"/>
<comment type="caution">
    <text evidence="4">The sequence shown here is derived from an EMBL/GenBank/DDBJ whole genome shotgun (WGS) entry which is preliminary data.</text>
</comment>
<dbReference type="Gene3D" id="3.40.630.30">
    <property type="match status" value="1"/>
</dbReference>
<evidence type="ECO:0000259" key="3">
    <source>
        <dbReference type="PROSITE" id="PS51186"/>
    </source>
</evidence>
<gene>
    <name evidence="4" type="ORF">BXY80_0273</name>
</gene>
<dbReference type="Pfam" id="PF00583">
    <property type="entry name" value="Acetyltransf_1"/>
    <property type="match status" value="1"/>
</dbReference>
<evidence type="ECO:0000256" key="1">
    <source>
        <dbReference type="ARBA" id="ARBA00022679"/>
    </source>
</evidence>
<dbReference type="PANTHER" id="PTHR43877">
    <property type="entry name" value="AMINOALKYLPHOSPHONATE N-ACETYLTRANSFERASE-RELATED-RELATED"/>
    <property type="match status" value="1"/>
</dbReference>
<dbReference type="GO" id="GO:0005840">
    <property type="term" value="C:ribosome"/>
    <property type="evidence" value="ECO:0007669"/>
    <property type="project" value="UniProtKB-KW"/>
</dbReference>
<dbReference type="GO" id="GO:0016747">
    <property type="term" value="F:acyltransferase activity, transferring groups other than amino-acyl groups"/>
    <property type="evidence" value="ECO:0007669"/>
    <property type="project" value="InterPro"/>
</dbReference>
<keyword evidence="4" id="KW-0689">Ribosomal protein</keyword>
<keyword evidence="1" id="KW-0808">Transferase</keyword>
<proteinExistence type="predicted"/>
<evidence type="ECO:0000313" key="5">
    <source>
        <dbReference type="Proteomes" id="UP000284892"/>
    </source>
</evidence>
<keyword evidence="5" id="KW-1185">Reference proteome</keyword>
<dbReference type="InterPro" id="IPR000182">
    <property type="entry name" value="GNAT_dom"/>
</dbReference>
<name>A0A420DVF4_9FLAO</name>
<dbReference type="AlphaFoldDB" id="A0A420DVF4"/>
<sequence length="154" mass="17931">MKNIIYRVATLKDLPTLYKFEQGIISTERPFDSTLKPDPINYYDLKELVLNDNVQVVVAEINNEVISSGHAKIIKGKPYHKHTDYVYLGFMYVKPEYRGQGIIKAITETLKAWAKQQNLLEVRLEVYNDNTSAIKAYEKSGFKKHMIEMRMQIE</sequence>
<reference evidence="4 5" key="1">
    <citation type="submission" date="2018-09" db="EMBL/GenBank/DDBJ databases">
        <title>Genomic Encyclopedia of Archaeal and Bacterial Type Strains, Phase II (KMG-II): from individual species to whole genera.</title>
        <authorList>
            <person name="Goeker M."/>
        </authorList>
    </citation>
    <scope>NUCLEOTIDE SEQUENCE [LARGE SCALE GENOMIC DNA]</scope>
    <source>
        <strain evidence="4 5">DSM 26283</strain>
    </source>
</reference>
<dbReference type="InterPro" id="IPR016181">
    <property type="entry name" value="Acyl_CoA_acyltransferase"/>
</dbReference>